<dbReference type="Proteomes" id="UP000217349">
    <property type="component" value="Chromosome"/>
</dbReference>
<feature type="signal peptide" evidence="1">
    <location>
        <begin position="1"/>
        <end position="22"/>
    </location>
</feature>
<dbReference type="EMBL" id="CP023275">
    <property type="protein sequence ID" value="ATB69190.1"/>
    <property type="molecule type" value="Genomic_DNA"/>
</dbReference>
<gene>
    <name evidence="2" type="ORF">SJPD1_1078</name>
</gene>
<organism evidence="2 3">
    <name type="scientific">Sulfurospirillum diekertiae</name>
    <dbReference type="NCBI Taxonomy" id="1854492"/>
    <lineage>
        <taxon>Bacteria</taxon>
        <taxon>Pseudomonadati</taxon>
        <taxon>Campylobacterota</taxon>
        <taxon>Epsilonproteobacteria</taxon>
        <taxon>Campylobacterales</taxon>
        <taxon>Sulfurospirillaceae</taxon>
        <taxon>Sulfurospirillum</taxon>
    </lineage>
</organism>
<protein>
    <recommendedName>
        <fullName evidence="4">Periplasmic protein</fullName>
    </recommendedName>
</protein>
<reference evidence="3" key="1">
    <citation type="submission" date="2017-09" db="EMBL/GenBank/DDBJ databases">
        <title>The complete genome of Sulfurospirillum sp. JPD-1.</title>
        <authorList>
            <person name="Goris T."/>
        </authorList>
    </citation>
    <scope>NUCLEOTIDE SEQUENCE [LARGE SCALE GENOMIC DNA]</scope>
    <source>
        <strain evidence="3">JPD-1</strain>
    </source>
</reference>
<dbReference type="RefSeq" id="WP_096046292.1">
    <property type="nucleotide sequence ID" value="NZ_CP023275.1"/>
</dbReference>
<evidence type="ECO:0000313" key="3">
    <source>
        <dbReference type="Proteomes" id="UP000217349"/>
    </source>
</evidence>
<name>A0A290HU63_9BACT</name>
<keyword evidence="1" id="KW-0732">Signal</keyword>
<evidence type="ECO:0000256" key="1">
    <source>
        <dbReference type="SAM" id="SignalP"/>
    </source>
</evidence>
<feature type="chain" id="PRO_5013149144" description="Periplasmic protein" evidence="1">
    <location>
        <begin position="23"/>
        <end position="62"/>
    </location>
</feature>
<evidence type="ECO:0000313" key="2">
    <source>
        <dbReference type="EMBL" id="ATB69190.1"/>
    </source>
</evidence>
<evidence type="ECO:0008006" key="4">
    <source>
        <dbReference type="Google" id="ProtNLM"/>
    </source>
</evidence>
<dbReference type="AlphaFoldDB" id="A0A290HU63"/>
<sequence length="62" mass="6919">MKFLAMLAASFSMLYLVLVAHALSFPTQKKAEEITALSLHVKDAKPSLSFPTPAYQRFVYAQ</sequence>
<proteinExistence type="predicted"/>
<accession>A0A290HU63</accession>
<dbReference type="OrthoDB" id="5340238at2"/>
<dbReference type="KEGG" id="sulj:SJPD1_1078"/>